<feature type="transmembrane region" description="Helical" evidence="1">
    <location>
        <begin position="101"/>
        <end position="120"/>
    </location>
</feature>
<feature type="transmembrane region" description="Helical" evidence="1">
    <location>
        <begin position="49"/>
        <end position="67"/>
    </location>
</feature>
<accession>A0A955L133</accession>
<name>A0A955L133_9BACT</name>
<evidence type="ECO:0000313" key="2">
    <source>
        <dbReference type="EMBL" id="MCA9380161.1"/>
    </source>
</evidence>
<dbReference type="AlphaFoldDB" id="A0A955L133"/>
<reference evidence="2" key="2">
    <citation type="journal article" date="2021" name="Microbiome">
        <title>Successional dynamics and alternative stable states in a saline activated sludge microbial community over 9 years.</title>
        <authorList>
            <person name="Wang Y."/>
            <person name="Ye J."/>
            <person name="Ju F."/>
            <person name="Liu L."/>
            <person name="Boyd J.A."/>
            <person name="Deng Y."/>
            <person name="Parks D.H."/>
            <person name="Jiang X."/>
            <person name="Yin X."/>
            <person name="Woodcroft B.J."/>
            <person name="Tyson G.W."/>
            <person name="Hugenholtz P."/>
            <person name="Polz M.F."/>
            <person name="Zhang T."/>
        </authorList>
    </citation>
    <scope>NUCLEOTIDE SEQUENCE</scope>
    <source>
        <strain evidence="2">HKST-UBA15</strain>
    </source>
</reference>
<keyword evidence="1" id="KW-1133">Transmembrane helix</keyword>
<keyword evidence="1" id="KW-0812">Transmembrane</keyword>
<feature type="transmembrane region" description="Helical" evidence="1">
    <location>
        <begin position="6"/>
        <end position="28"/>
    </location>
</feature>
<protein>
    <submittedName>
        <fullName evidence="2">Uncharacterized protein</fullName>
    </submittedName>
</protein>
<dbReference type="Proteomes" id="UP000745577">
    <property type="component" value="Unassembled WGS sequence"/>
</dbReference>
<dbReference type="EMBL" id="JAGQLL010000034">
    <property type="protein sequence ID" value="MCA9380161.1"/>
    <property type="molecule type" value="Genomic_DNA"/>
</dbReference>
<proteinExistence type="predicted"/>
<evidence type="ECO:0000313" key="3">
    <source>
        <dbReference type="Proteomes" id="UP000745577"/>
    </source>
</evidence>
<sequence>MMNRIIEFFLFFVLLFLEVSLLVTDYWWIANIHLLVIAGIIKITRGNQVGGILFILLGTILVDLLMFRNIGLIAIFLLSSILITKYISTILKIIGLPGSSTYSLVIFLLFLLINNTYLYLTNVLNINQIVFITISSTLILIGFLLLTSVKKKSRNAFKI</sequence>
<feature type="transmembrane region" description="Helical" evidence="1">
    <location>
        <begin position="126"/>
        <end position="149"/>
    </location>
</feature>
<organism evidence="2 3">
    <name type="scientific">Candidatus Dojkabacteria bacterium</name>
    <dbReference type="NCBI Taxonomy" id="2099670"/>
    <lineage>
        <taxon>Bacteria</taxon>
        <taxon>Candidatus Dojkabacteria</taxon>
    </lineage>
</organism>
<evidence type="ECO:0000256" key="1">
    <source>
        <dbReference type="SAM" id="Phobius"/>
    </source>
</evidence>
<comment type="caution">
    <text evidence="2">The sequence shown here is derived from an EMBL/GenBank/DDBJ whole genome shotgun (WGS) entry which is preliminary data.</text>
</comment>
<reference evidence="2" key="1">
    <citation type="submission" date="2020-04" db="EMBL/GenBank/DDBJ databases">
        <authorList>
            <person name="Zhang T."/>
        </authorList>
    </citation>
    <scope>NUCLEOTIDE SEQUENCE</scope>
    <source>
        <strain evidence="2">HKST-UBA15</strain>
    </source>
</reference>
<gene>
    <name evidence="2" type="ORF">KC675_03200</name>
</gene>
<keyword evidence="1" id="KW-0472">Membrane</keyword>